<dbReference type="GO" id="GO:0019509">
    <property type="term" value="P:L-methionine salvage from methylthioadenosine"/>
    <property type="evidence" value="ECO:0007669"/>
    <property type="project" value="TreeGrafter"/>
</dbReference>
<protein>
    <submittedName>
        <fullName evidence="4">Uncharacterized protein</fullName>
    </submittedName>
</protein>
<comment type="similarity">
    <text evidence="1 2">Belongs to the eIF-2B alpha/beta/delta subunits family.</text>
</comment>
<evidence type="ECO:0000313" key="4">
    <source>
        <dbReference type="EMBL" id="CAL0304805.1"/>
    </source>
</evidence>
<dbReference type="InterPro" id="IPR037171">
    <property type="entry name" value="NagB/RpiA_transferase-like"/>
</dbReference>
<feature type="chain" id="PRO_5043763213" evidence="3">
    <location>
        <begin position="25"/>
        <end position="173"/>
    </location>
</feature>
<feature type="signal peptide" evidence="3">
    <location>
        <begin position="1"/>
        <end position="24"/>
    </location>
</feature>
<dbReference type="PANTHER" id="PTHR43475">
    <property type="entry name" value="METHYLTHIORIBOSE-1-PHOSPHATE ISOMERASE"/>
    <property type="match status" value="1"/>
</dbReference>
<name>A0AAV1W683_LUPLU</name>
<reference evidence="4 5" key="1">
    <citation type="submission" date="2024-03" db="EMBL/GenBank/DDBJ databases">
        <authorList>
            <person name="Martinez-Hernandez J."/>
        </authorList>
    </citation>
    <scope>NUCLEOTIDE SEQUENCE [LARGE SCALE GENOMIC DNA]</scope>
</reference>
<keyword evidence="3" id="KW-0732">Signal</keyword>
<dbReference type="InterPro" id="IPR042529">
    <property type="entry name" value="IF_2B-like_C"/>
</dbReference>
<dbReference type="PANTHER" id="PTHR43475:SF1">
    <property type="entry name" value="METHYLTHIORIBOSE-1-PHOSPHATE ISOMERASE"/>
    <property type="match status" value="1"/>
</dbReference>
<proteinExistence type="inferred from homology"/>
<evidence type="ECO:0000256" key="2">
    <source>
        <dbReference type="RuleBase" id="RU003814"/>
    </source>
</evidence>
<dbReference type="Gene3D" id="3.40.50.10470">
    <property type="entry name" value="Translation initiation factor eif-2b, domain 2"/>
    <property type="match status" value="1"/>
</dbReference>
<dbReference type="GO" id="GO:0046523">
    <property type="term" value="F:S-methyl-5-thioribose-1-phosphate isomerase activity"/>
    <property type="evidence" value="ECO:0007669"/>
    <property type="project" value="TreeGrafter"/>
</dbReference>
<gene>
    <name evidence="4" type="ORF">LLUT_LOCUS5865</name>
</gene>
<dbReference type="Pfam" id="PF01008">
    <property type="entry name" value="IF-2B"/>
    <property type="match status" value="1"/>
</dbReference>
<keyword evidence="5" id="KW-1185">Reference proteome</keyword>
<dbReference type="EMBL" id="CAXHTB010000004">
    <property type="protein sequence ID" value="CAL0304805.1"/>
    <property type="molecule type" value="Genomic_DNA"/>
</dbReference>
<dbReference type="InterPro" id="IPR000649">
    <property type="entry name" value="IF-2B-related"/>
</dbReference>
<comment type="caution">
    <text evidence="4">The sequence shown here is derived from an EMBL/GenBank/DDBJ whole genome shotgun (WGS) entry which is preliminary data.</text>
</comment>
<dbReference type="SUPFAM" id="SSF100950">
    <property type="entry name" value="NagB/RpiA/CoA transferase-like"/>
    <property type="match status" value="1"/>
</dbReference>
<evidence type="ECO:0000256" key="3">
    <source>
        <dbReference type="SAM" id="SignalP"/>
    </source>
</evidence>
<evidence type="ECO:0000313" key="5">
    <source>
        <dbReference type="Proteomes" id="UP001497480"/>
    </source>
</evidence>
<evidence type="ECO:0000256" key="1">
    <source>
        <dbReference type="ARBA" id="ARBA00007251"/>
    </source>
</evidence>
<dbReference type="Proteomes" id="UP001497480">
    <property type="component" value="Unassembled WGS sequence"/>
</dbReference>
<accession>A0AAV1W683</accession>
<organism evidence="4 5">
    <name type="scientific">Lupinus luteus</name>
    <name type="common">European yellow lupine</name>
    <dbReference type="NCBI Taxonomy" id="3873"/>
    <lineage>
        <taxon>Eukaryota</taxon>
        <taxon>Viridiplantae</taxon>
        <taxon>Streptophyta</taxon>
        <taxon>Embryophyta</taxon>
        <taxon>Tracheophyta</taxon>
        <taxon>Spermatophyta</taxon>
        <taxon>Magnoliopsida</taxon>
        <taxon>eudicotyledons</taxon>
        <taxon>Gunneridae</taxon>
        <taxon>Pentapetalae</taxon>
        <taxon>rosids</taxon>
        <taxon>fabids</taxon>
        <taxon>Fabales</taxon>
        <taxon>Fabaceae</taxon>
        <taxon>Papilionoideae</taxon>
        <taxon>50 kb inversion clade</taxon>
        <taxon>genistoids sensu lato</taxon>
        <taxon>core genistoids</taxon>
        <taxon>Genisteae</taxon>
        <taxon>Lupinus</taxon>
    </lineage>
</organism>
<dbReference type="AlphaFoldDB" id="A0AAV1W683"/>
<sequence>MAGKILYLNLTAVRMLYLLTSTGSQHFLPDKIVIEERSPKELLNAYGGLGEQVAASGISVWNPTFDVTPANLISGVITEKGVITKTSAGNKYEFLKRESSKCRGGSDASVLLKLVIVGRIGLYAAANNLYAWEGSATSARNSPGIGSVNKLLEVGILEALAEAKFLFVDLGAA</sequence>